<dbReference type="InterPro" id="IPR035976">
    <property type="entry name" value="Sushi/SCR/CCP_sf"/>
</dbReference>
<dbReference type="InterPro" id="IPR001881">
    <property type="entry name" value="EGF-like_Ca-bd_dom"/>
</dbReference>
<dbReference type="SMART" id="SM00179">
    <property type="entry name" value="EGF_CA"/>
    <property type="match status" value="1"/>
</dbReference>
<feature type="domain" description="Sushi" evidence="9">
    <location>
        <begin position="921"/>
        <end position="979"/>
    </location>
</feature>
<feature type="chain" id="PRO_5036447784" description="Sushi domain-containing protein" evidence="8">
    <location>
        <begin position="21"/>
        <end position="1049"/>
    </location>
</feature>
<dbReference type="InterPro" id="IPR011042">
    <property type="entry name" value="6-blade_b-propeller_TolB-like"/>
</dbReference>
<evidence type="ECO:0000259" key="9">
    <source>
        <dbReference type="PROSITE" id="PS50923"/>
    </source>
</evidence>
<feature type="signal peptide" evidence="8">
    <location>
        <begin position="1"/>
        <end position="20"/>
    </location>
</feature>
<evidence type="ECO:0000256" key="6">
    <source>
        <dbReference type="PROSITE-ProRule" id="PRU00302"/>
    </source>
</evidence>
<comment type="caution">
    <text evidence="6">Lacks conserved residue(s) required for the propagation of feature annotation.</text>
</comment>
<dbReference type="Gene3D" id="2.10.70.10">
    <property type="entry name" value="Complement Module, domain 1"/>
    <property type="match status" value="3"/>
</dbReference>
<dbReference type="GO" id="GO:0005509">
    <property type="term" value="F:calcium ion binding"/>
    <property type="evidence" value="ECO:0007669"/>
    <property type="project" value="InterPro"/>
</dbReference>
<dbReference type="InterPro" id="IPR000742">
    <property type="entry name" value="EGF"/>
</dbReference>
<dbReference type="AlphaFoldDB" id="A0A8W8MS55"/>
<feature type="domain" description="Sushi" evidence="9">
    <location>
        <begin position="800"/>
        <end position="862"/>
    </location>
</feature>
<keyword evidence="1" id="KW-0245">EGF-like domain</keyword>
<dbReference type="SUPFAM" id="SSF57184">
    <property type="entry name" value="Growth factor receptor domain"/>
    <property type="match status" value="1"/>
</dbReference>
<feature type="domain" description="Sushi" evidence="9">
    <location>
        <begin position="863"/>
        <end position="920"/>
    </location>
</feature>
<accession>A0A8W8MS55</accession>
<evidence type="ECO:0000256" key="2">
    <source>
        <dbReference type="ARBA" id="ARBA00022729"/>
    </source>
</evidence>
<dbReference type="InterPro" id="IPR000033">
    <property type="entry name" value="LDLR_classB_rpt"/>
</dbReference>
<dbReference type="PANTHER" id="PTHR46513">
    <property type="entry name" value="VITELLOGENIN RECEPTOR-LIKE PROTEIN-RELATED-RELATED"/>
    <property type="match status" value="1"/>
</dbReference>
<evidence type="ECO:0000256" key="8">
    <source>
        <dbReference type="SAM" id="SignalP"/>
    </source>
</evidence>
<feature type="repeat" description="LDL-receptor class B" evidence="7">
    <location>
        <begin position="170"/>
        <end position="213"/>
    </location>
</feature>
<dbReference type="SMART" id="SM00181">
    <property type="entry name" value="EGF"/>
    <property type="match status" value="3"/>
</dbReference>
<evidence type="ECO:0000256" key="1">
    <source>
        <dbReference type="ARBA" id="ARBA00022536"/>
    </source>
</evidence>
<keyword evidence="3" id="KW-0677">Repeat</keyword>
<evidence type="ECO:0000313" key="10">
    <source>
        <dbReference type="EnsemblMetazoa" id="G34841.1:cds"/>
    </source>
</evidence>
<evidence type="ECO:0000256" key="3">
    <source>
        <dbReference type="ARBA" id="ARBA00022737"/>
    </source>
</evidence>
<dbReference type="GO" id="GO:0005886">
    <property type="term" value="C:plasma membrane"/>
    <property type="evidence" value="ECO:0007669"/>
    <property type="project" value="TreeGrafter"/>
</dbReference>
<proteinExistence type="predicted"/>
<dbReference type="CDD" id="cd00033">
    <property type="entry name" value="CCP"/>
    <property type="match status" value="3"/>
</dbReference>
<dbReference type="Gene3D" id="2.20.28.230">
    <property type="match status" value="1"/>
</dbReference>
<protein>
    <recommendedName>
        <fullName evidence="9">Sushi domain-containing protein</fullName>
    </recommendedName>
</protein>
<dbReference type="SMART" id="SM00032">
    <property type="entry name" value="CCP"/>
    <property type="match status" value="5"/>
</dbReference>
<dbReference type="FunFam" id="2.120.10.30:FF:000241">
    <property type="entry name" value="Low-density lipoprotein receptor-related protein 6"/>
    <property type="match status" value="1"/>
</dbReference>
<dbReference type="SUPFAM" id="SSF57535">
    <property type="entry name" value="Complement control module/SCR domain"/>
    <property type="match status" value="4"/>
</dbReference>
<dbReference type="EnsemblMetazoa" id="G34841.1">
    <property type="protein sequence ID" value="G34841.1:cds"/>
    <property type="gene ID" value="G34841"/>
</dbReference>
<keyword evidence="6" id="KW-0768">Sushi</keyword>
<keyword evidence="4" id="KW-1015">Disulfide bond</keyword>
<dbReference type="InterPro" id="IPR009030">
    <property type="entry name" value="Growth_fac_rcpt_cys_sf"/>
</dbReference>
<dbReference type="Proteomes" id="UP000005408">
    <property type="component" value="Unassembled WGS sequence"/>
</dbReference>
<organism evidence="10 11">
    <name type="scientific">Magallana gigas</name>
    <name type="common">Pacific oyster</name>
    <name type="synonym">Crassostrea gigas</name>
    <dbReference type="NCBI Taxonomy" id="29159"/>
    <lineage>
        <taxon>Eukaryota</taxon>
        <taxon>Metazoa</taxon>
        <taxon>Spiralia</taxon>
        <taxon>Lophotrochozoa</taxon>
        <taxon>Mollusca</taxon>
        <taxon>Bivalvia</taxon>
        <taxon>Autobranchia</taxon>
        <taxon>Pteriomorphia</taxon>
        <taxon>Ostreida</taxon>
        <taxon>Ostreoidea</taxon>
        <taxon>Ostreidae</taxon>
        <taxon>Magallana</taxon>
    </lineage>
</organism>
<dbReference type="SUPFAM" id="SSF63825">
    <property type="entry name" value="YWTD domain"/>
    <property type="match status" value="2"/>
</dbReference>
<evidence type="ECO:0000256" key="7">
    <source>
        <dbReference type="PROSITE-ProRule" id="PRU00461"/>
    </source>
</evidence>
<evidence type="ECO:0000256" key="5">
    <source>
        <dbReference type="ARBA" id="ARBA00023180"/>
    </source>
</evidence>
<dbReference type="GO" id="GO:0042813">
    <property type="term" value="F:Wnt receptor activity"/>
    <property type="evidence" value="ECO:0007669"/>
    <property type="project" value="TreeGrafter"/>
</dbReference>
<dbReference type="InterPro" id="IPR000436">
    <property type="entry name" value="Sushi_SCR_CCP_dom"/>
</dbReference>
<keyword evidence="2 8" id="KW-0732">Signal</keyword>
<evidence type="ECO:0000256" key="4">
    <source>
        <dbReference type="ARBA" id="ARBA00023157"/>
    </source>
</evidence>
<dbReference type="PANTHER" id="PTHR46513:SF44">
    <property type="entry name" value="LDL RECEPTOR RELATED PROTEIN 4"/>
    <property type="match status" value="1"/>
</dbReference>
<keyword evidence="11" id="KW-1185">Reference proteome</keyword>
<dbReference type="PROSITE" id="PS01186">
    <property type="entry name" value="EGF_2"/>
    <property type="match status" value="1"/>
</dbReference>
<dbReference type="GO" id="GO:0060070">
    <property type="term" value="P:canonical Wnt signaling pathway"/>
    <property type="evidence" value="ECO:0007669"/>
    <property type="project" value="TreeGrafter"/>
</dbReference>
<dbReference type="Pfam" id="PF00084">
    <property type="entry name" value="Sushi"/>
    <property type="match status" value="3"/>
</dbReference>
<feature type="repeat" description="LDL-receptor class B" evidence="7">
    <location>
        <begin position="572"/>
        <end position="615"/>
    </location>
</feature>
<keyword evidence="5" id="KW-0325">Glycoprotein</keyword>
<dbReference type="SMART" id="SM00135">
    <property type="entry name" value="LY"/>
    <property type="match status" value="7"/>
</dbReference>
<dbReference type="GO" id="GO:0017147">
    <property type="term" value="F:Wnt-protein binding"/>
    <property type="evidence" value="ECO:0007669"/>
    <property type="project" value="TreeGrafter"/>
</dbReference>
<dbReference type="InterPro" id="IPR050778">
    <property type="entry name" value="Cueball_EGF_LRP_Nidogen"/>
</dbReference>
<dbReference type="PROSITE" id="PS51120">
    <property type="entry name" value="LDLRB"/>
    <property type="match status" value="3"/>
</dbReference>
<name>A0A8W8MS55_MAGGI</name>
<sequence>MIYSMPIFGIMLLLQHFSFGLSNEKGIILGMYNRAAIKTYPEIPDESTDFLNALDLLIKPPEALITSIASDPRLSVIFTAINNGIYTIFDFSIWLNTSSSTELFLSYKGRYAAIEQIAYDFITGNLYWCDSMYDWIAMKPIFTTKTEIYNVVIRTDLDHPEGLALDPGDRVMFFSDYGQNSRIERASFDGQDRVVIVYRGILRVVSLTVDTDNDKLYWADHNRQTLEGCDYDGSNRRVIRRMNTVSMTGVAYHQSMLHLVSFGAKKIYKVDLTSESLLYEEKIFTGEPYTIHAYDAETIKSEHDPCLTMDCHHMCVNTKAGPKCLCSDGFELNSDGSTCTDLSLDWIANILGWIEPTLSSIRSFSIIAQTSATIYTDLQQPASLTTDPYNGLYWLDRSVIKSSKTNGMDIESHIVTKGAIKTVVYKDFFGWIDKNKFYSARHISKAAENVLNTVQNANDISVFDSTLQQDKQDNCHIQNGECEDICVPEENGRICKCDIGLQLQSDQSCNSGLAFAEDLAIDYSTGNLYYTAEGPTTFQSYIGVVQRSTSFHKTLINYIYKPRGIALHPAKGYMFWTEFGDNTQICRASMDGTSKRSIASTALVMANGITIDFTTDRLYWMDGYLNRIYSSDLNGGNYRVLATDSDAFLMSIVTQERYLYYTAWNRQRITKMDKLTGLKVSFMLEYPELGRLDNLDVYTDEIPDVRSSCSNLNGLCSTFCFPTANGRTCGCQDNVKLQSDQLTCEGVSRCLTLHHSVNFIDCRPYPGLTCNFECKAGYQIVSTATAKCSSSGIWVPSIDTLCKETLCPLHFGNAVLSPNCNRKIGDSCSFYCLKGYLPTSSTTLVCTAEGKWNADTDTLCLPIVCPLSLGNAVLSSSCSRRAGDSCTFSCSDGYIPTTSERLMCISDGTWNLDADTLCTPNLCPSTIEHGHLAENCERHIGNICSFTCNEKYISVIDRKNIICTTGGIWSADTTQLCLPIKCPLDVTNGHVSSSCRGMIGENCDVSCGDDASMNIAHIICLSSGAWDKDPAVICRLHHESGNSLLSRCL</sequence>
<feature type="repeat" description="LDL-receptor class B" evidence="7">
    <location>
        <begin position="214"/>
        <end position="256"/>
    </location>
</feature>
<evidence type="ECO:0000313" key="11">
    <source>
        <dbReference type="Proteomes" id="UP000005408"/>
    </source>
</evidence>
<dbReference type="Gene3D" id="2.120.10.30">
    <property type="entry name" value="TolB, C-terminal domain"/>
    <property type="match status" value="3"/>
</dbReference>
<dbReference type="PROSITE" id="PS50923">
    <property type="entry name" value="SUSHI"/>
    <property type="match status" value="3"/>
</dbReference>
<reference evidence="10" key="1">
    <citation type="submission" date="2022-08" db="UniProtKB">
        <authorList>
            <consortium name="EnsemblMetazoa"/>
        </authorList>
    </citation>
    <scope>IDENTIFICATION</scope>
    <source>
        <strain evidence="10">05x7-T-G4-1.051#20</strain>
    </source>
</reference>